<dbReference type="RefSeq" id="WP_144348032.1">
    <property type="nucleotide sequence ID" value="NZ_VMKP01000003.1"/>
</dbReference>
<dbReference type="Proteomes" id="UP000316688">
    <property type="component" value="Unassembled WGS sequence"/>
</dbReference>
<evidence type="ECO:0000313" key="9">
    <source>
        <dbReference type="Proteomes" id="UP000316688"/>
    </source>
</evidence>
<dbReference type="Gene3D" id="3.40.1010.10">
    <property type="entry name" value="Cobalt-precorrin-4 Transmethylase, Domain 1"/>
    <property type="match status" value="1"/>
</dbReference>
<keyword evidence="2 6" id="KW-0698">rRNA processing</keyword>
<dbReference type="NCBIfam" id="TIGR00096">
    <property type="entry name" value="16S rRNA (cytidine(1402)-2'-O)-methyltransferase"/>
    <property type="match status" value="1"/>
</dbReference>
<protein>
    <recommendedName>
        <fullName evidence="6">Ribosomal RNA small subunit methyltransferase I</fullName>
        <ecNumber evidence="6">2.1.1.198</ecNumber>
    </recommendedName>
    <alternativeName>
        <fullName evidence="6">16S rRNA 2'-O-ribose C1402 methyltransferase</fullName>
    </alternativeName>
    <alternativeName>
        <fullName evidence="6">rRNA (cytidine-2'-O-)-methyltransferase RsmI</fullName>
    </alternativeName>
</protein>
<evidence type="ECO:0000256" key="1">
    <source>
        <dbReference type="ARBA" id="ARBA00022490"/>
    </source>
</evidence>
<keyword evidence="3 6" id="KW-0489">Methyltransferase</keyword>
<evidence type="ECO:0000259" key="7">
    <source>
        <dbReference type="Pfam" id="PF00590"/>
    </source>
</evidence>
<dbReference type="SUPFAM" id="SSF53790">
    <property type="entry name" value="Tetrapyrrole methylase"/>
    <property type="match status" value="1"/>
</dbReference>
<dbReference type="InterPro" id="IPR018063">
    <property type="entry name" value="SAM_MeTrfase_RsmI_CS"/>
</dbReference>
<dbReference type="GO" id="GO:0005737">
    <property type="term" value="C:cytoplasm"/>
    <property type="evidence" value="ECO:0007669"/>
    <property type="project" value="UniProtKB-SubCell"/>
</dbReference>
<proteinExistence type="inferred from homology"/>
<name>A0A557RGZ9_9GAMM</name>
<keyword evidence="9" id="KW-1185">Reference proteome</keyword>
<evidence type="ECO:0000256" key="2">
    <source>
        <dbReference type="ARBA" id="ARBA00022552"/>
    </source>
</evidence>
<comment type="similarity">
    <text evidence="6">Belongs to the methyltransferase superfamily. RsmI family.</text>
</comment>
<keyword evidence="4 6" id="KW-0808">Transferase</keyword>
<accession>A0A557RGZ9</accession>
<dbReference type="FunFam" id="3.40.1010.10:FF:000007">
    <property type="entry name" value="Ribosomal RNA small subunit methyltransferase I"/>
    <property type="match status" value="1"/>
</dbReference>
<evidence type="ECO:0000256" key="5">
    <source>
        <dbReference type="ARBA" id="ARBA00022691"/>
    </source>
</evidence>
<dbReference type="InterPro" id="IPR014776">
    <property type="entry name" value="4pyrrole_Mease_sub2"/>
</dbReference>
<dbReference type="HAMAP" id="MF_01877">
    <property type="entry name" value="16SrRNA_methyltr_I"/>
    <property type="match status" value="1"/>
</dbReference>
<sequence length="288" mass="30766">MSNRTGTLHVVATPIGNLGDISPRACEVLGSADHIAAEDTRHSRQLLQRLGLQGSLISLHEHNESARVERLTNWLADGESVALISDAGTPLISDPGYRLVRAVHQAGYPVLTVPGPSSVIAALSIAGLPTDRFSYEGFLPSRAGPRQRRLQALADTACTQVFLEAGRRLPATLEAMEHAFGAEREAAICRELTKRFETTRVDALAGLRAWVAGDSDQCRGEFVLVVGPAPEPAVAPAPGLPATDELVRLLRHEGLGAKSTARVLARLTGASVNQLYQQVLEQDSNPRG</sequence>
<dbReference type="EMBL" id="VMKP01000003">
    <property type="protein sequence ID" value="TVO64450.1"/>
    <property type="molecule type" value="Genomic_DNA"/>
</dbReference>
<comment type="caution">
    <text evidence="8">The sequence shown here is derived from an EMBL/GenBank/DDBJ whole genome shotgun (WGS) entry which is preliminary data.</text>
</comment>
<dbReference type="PROSITE" id="PS01296">
    <property type="entry name" value="RSMI"/>
    <property type="match status" value="1"/>
</dbReference>
<comment type="function">
    <text evidence="6">Catalyzes the 2'-O-methylation of the ribose of cytidine 1402 (C1402) in 16S rRNA.</text>
</comment>
<evidence type="ECO:0000256" key="4">
    <source>
        <dbReference type="ARBA" id="ARBA00022679"/>
    </source>
</evidence>
<dbReference type="InterPro" id="IPR008189">
    <property type="entry name" value="rRNA_ssu_MeTfrase_I"/>
</dbReference>
<dbReference type="Gene3D" id="3.30.950.10">
    <property type="entry name" value="Methyltransferase, Cobalt-precorrin-4 Transmethylase, Domain 2"/>
    <property type="match status" value="1"/>
</dbReference>
<dbReference type="InterPro" id="IPR014777">
    <property type="entry name" value="4pyrrole_Mease_sub1"/>
</dbReference>
<evidence type="ECO:0000256" key="3">
    <source>
        <dbReference type="ARBA" id="ARBA00022603"/>
    </source>
</evidence>
<comment type="subcellular location">
    <subcellularLocation>
        <location evidence="6">Cytoplasm</location>
    </subcellularLocation>
</comment>
<dbReference type="InterPro" id="IPR000878">
    <property type="entry name" value="4pyrrol_Mease"/>
</dbReference>
<dbReference type="PANTHER" id="PTHR46111:SF1">
    <property type="entry name" value="RIBOSOMAL RNA SMALL SUBUNIT METHYLTRANSFERASE I"/>
    <property type="match status" value="1"/>
</dbReference>
<evidence type="ECO:0000313" key="8">
    <source>
        <dbReference type="EMBL" id="TVO64450.1"/>
    </source>
</evidence>
<reference evidence="8 9" key="1">
    <citation type="submission" date="2019-07" db="EMBL/GenBank/DDBJ databases">
        <title>Reclasification of Spiribacter aquaticus.</title>
        <authorList>
            <person name="Leon M.J."/>
            <person name="Sanchez-Porro C."/>
            <person name="Ventosa A."/>
        </authorList>
    </citation>
    <scope>NUCLEOTIDE SEQUENCE [LARGE SCALE GENOMIC DNA]</scope>
    <source>
        <strain evidence="8 9">SP30</strain>
    </source>
</reference>
<dbReference type="PIRSF" id="PIRSF005917">
    <property type="entry name" value="MTase_YraL"/>
    <property type="match status" value="1"/>
</dbReference>
<keyword evidence="1 6" id="KW-0963">Cytoplasm</keyword>
<comment type="catalytic activity">
    <reaction evidence="6">
        <text>cytidine(1402) in 16S rRNA + S-adenosyl-L-methionine = 2'-O-methylcytidine(1402) in 16S rRNA + S-adenosyl-L-homocysteine + H(+)</text>
        <dbReference type="Rhea" id="RHEA:42924"/>
        <dbReference type="Rhea" id="RHEA-COMP:10285"/>
        <dbReference type="Rhea" id="RHEA-COMP:10286"/>
        <dbReference type="ChEBI" id="CHEBI:15378"/>
        <dbReference type="ChEBI" id="CHEBI:57856"/>
        <dbReference type="ChEBI" id="CHEBI:59789"/>
        <dbReference type="ChEBI" id="CHEBI:74495"/>
        <dbReference type="ChEBI" id="CHEBI:82748"/>
        <dbReference type="EC" id="2.1.1.198"/>
    </reaction>
</comment>
<dbReference type="GO" id="GO:0070677">
    <property type="term" value="F:rRNA (cytosine-2'-O-)-methyltransferase activity"/>
    <property type="evidence" value="ECO:0007669"/>
    <property type="project" value="UniProtKB-UniRule"/>
</dbReference>
<dbReference type="PANTHER" id="PTHR46111">
    <property type="entry name" value="RIBOSOMAL RNA SMALL SUBUNIT METHYLTRANSFERASE I"/>
    <property type="match status" value="1"/>
</dbReference>
<dbReference type="InterPro" id="IPR035996">
    <property type="entry name" value="4pyrrol_Methylase_sf"/>
</dbReference>
<dbReference type="Pfam" id="PF00590">
    <property type="entry name" value="TP_methylase"/>
    <property type="match status" value="1"/>
</dbReference>
<keyword evidence="5 6" id="KW-0949">S-adenosyl-L-methionine</keyword>
<feature type="domain" description="Tetrapyrrole methylase" evidence="7">
    <location>
        <begin position="7"/>
        <end position="204"/>
    </location>
</feature>
<dbReference type="EC" id="2.1.1.198" evidence="6"/>
<dbReference type="AlphaFoldDB" id="A0A557RGZ9"/>
<evidence type="ECO:0000256" key="6">
    <source>
        <dbReference type="HAMAP-Rule" id="MF_01877"/>
    </source>
</evidence>
<dbReference type="CDD" id="cd11648">
    <property type="entry name" value="RsmI"/>
    <property type="match status" value="1"/>
</dbReference>
<organism evidence="8 9">
    <name type="scientific">Spiribacter aquaticus</name>
    <dbReference type="NCBI Taxonomy" id="1935996"/>
    <lineage>
        <taxon>Bacteria</taxon>
        <taxon>Pseudomonadati</taxon>
        <taxon>Pseudomonadota</taxon>
        <taxon>Gammaproteobacteria</taxon>
        <taxon>Chromatiales</taxon>
        <taxon>Ectothiorhodospiraceae</taxon>
        <taxon>Spiribacter</taxon>
    </lineage>
</organism>
<gene>
    <name evidence="6 8" type="primary">rsmI</name>
    <name evidence="8" type="ORF">FPL11_07265</name>
</gene>